<reference evidence="2" key="1">
    <citation type="submission" date="2021-04" db="EMBL/GenBank/DDBJ databases">
        <title>The genome sequence of Ideonella sp. 4Y11.</title>
        <authorList>
            <person name="Liu Y."/>
        </authorList>
    </citation>
    <scope>NUCLEOTIDE SEQUENCE</scope>
    <source>
        <strain evidence="2">4Y11</strain>
    </source>
</reference>
<dbReference type="RefSeq" id="WP_210801345.1">
    <property type="nucleotide sequence ID" value="NZ_JAGQDE010000005.1"/>
</dbReference>
<feature type="signal peptide" evidence="1">
    <location>
        <begin position="1"/>
        <end position="26"/>
    </location>
</feature>
<comment type="caution">
    <text evidence="2">The sequence shown here is derived from an EMBL/GenBank/DDBJ whole genome shotgun (WGS) entry which is preliminary data.</text>
</comment>
<gene>
    <name evidence="2" type="ORF">KAK06_07635</name>
</gene>
<evidence type="ECO:0000313" key="2">
    <source>
        <dbReference type="EMBL" id="MBQ0958827.1"/>
    </source>
</evidence>
<feature type="chain" id="PRO_5038082501" evidence="1">
    <location>
        <begin position="27"/>
        <end position="339"/>
    </location>
</feature>
<protein>
    <submittedName>
        <fullName evidence="2">Uncharacterized protein</fullName>
    </submittedName>
</protein>
<accession>A0A941BIR3</accession>
<dbReference type="Proteomes" id="UP000678374">
    <property type="component" value="Unassembled WGS sequence"/>
</dbReference>
<sequence length="339" mass="34895">MTRRSCVPRAATLAVVLGLVPGLCCAGMTDPTRPLGGLASGDAAAVAPGSVRGPVPAAAPAAPPAEPQLQSLQLPRDGVASALVDGQLLRAGQRWNAFEIVAIDAQGVLAKGPGGPQRWTLVGVQYLDPKARARLPAPVPAAPVAAAVASAVSLAPTSRAAPTPTTSLHTAQWQYTPVTSSAPALPPVTRLSWADLVAPAPRTSPPKKTAATAVPRPVAAQRVPTAQVPAMLVAAGPSRPALSQALAKAPSGETARWRGLRFEWPAQASAPSLALTHTSVLRRTKQRSPRPAPARVWAHQTPIPHHAPSYALRSPLTRTPTRHAGPHLVGVVALNKETP</sequence>
<proteinExistence type="predicted"/>
<dbReference type="EMBL" id="JAGQDE010000005">
    <property type="protein sequence ID" value="MBQ0958827.1"/>
    <property type="molecule type" value="Genomic_DNA"/>
</dbReference>
<name>A0A941BIR3_9BURK</name>
<dbReference type="AlphaFoldDB" id="A0A941BIR3"/>
<evidence type="ECO:0000313" key="3">
    <source>
        <dbReference type="Proteomes" id="UP000678374"/>
    </source>
</evidence>
<keyword evidence="1" id="KW-0732">Signal</keyword>
<organism evidence="2 3">
    <name type="scientific">Ideonella aquatica</name>
    <dbReference type="NCBI Taxonomy" id="2824119"/>
    <lineage>
        <taxon>Bacteria</taxon>
        <taxon>Pseudomonadati</taxon>
        <taxon>Pseudomonadota</taxon>
        <taxon>Betaproteobacteria</taxon>
        <taxon>Burkholderiales</taxon>
        <taxon>Sphaerotilaceae</taxon>
        <taxon>Ideonella</taxon>
    </lineage>
</organism>
<evidence type="ECO:0000256" key="1">
    <source>
        <dbReference type="SAM" id="SignalP"/>
    </source>
</evidence>
<keyword evidence="3" id="KW-1185">Reference proteome</keyword>